<comment type="caution">
    <text evidence="5">The sequence shown here is derived from an EMBL/GenBank/DDBJ whole genome shotgun (WGS) entry which is preliminary data.</text>
</comment>
<feature type="DNA-binding region" description="H-T-H motif" evidence="3">
    <location>
        <begin position="33"/>
        <end position="52"/>
    </location>
</feature>
<dbReference type="OrthoDB" id="9810250at2"/>
<keyword evidence="2 3" id="KW-0238">DNA-binding</keyword>
<dbReference type="GO" id="GO:0003677">
    <property type="term" value="F:DNA binding"/>
    <property type="evidence" value="ECO:0007669"/>
    <property type="project" value="UniProtKB-UniRule"/>
</dbReference>
<keyword evidence="1" id="KW-0678">Repressor</keyword>
<evidence type="ECO:0000259" key="4">
    <source>
        <dbReference type="PROSITE" id="PS50977"/>
    </source>
</evidence>
<dbReference type="Pfam" id="PF14278">
    <property type="entry name" value="TetR_C_8"/>
    <property type="match status" value="1"/>
</dbReference>
<dbReference type="InterPro" id="IPR001647">
    <property type="entry name" value="HTH_TetR"/>
</dbReference>
<dbReference type="PATRIC" id="fig|1408103.3.peg.372"/>
<dbReference type="Proteomes" id="UP000034166">
    <property type="component" value="Unassembled WGS sequence"/>
</dbReference>
<keyword evidence="6" id="KW-1185">Reference proteome</keyword>
<feature type="domain" description="HTH tetR-type" evidence="4">
    <location>
        <begin position="10"/>
        <end position="70"/>
    </location>
</feature>
<name>A0A0M2T0Q1_9BACI</name>
<organism evidence="5 6">
    <name type="scientific">Mesobacillus campisalis</name>
    <dbReference type="NCBI Taxonomy" id="1408103"/>
    <lineage>
        <taxon>Bacteria</taxon>
        <taxon>Bacillati</taxon>
        <taxon>Bacillota</taxon>
        <taxon>Bacilli</taxon>
        <taxon>Bacillales</taxon>
        <taxon>Bacillaceae</taxon>
        <taxon>Mesobacillus</taxon>
    </lineage>
</organism>
<dbReference type="RefSeq" id="WP_046521944.1">
    <property type="nucleotide sequence ID" value="NZ_LAYY01000001.1"/>
</dbReference>
<sequence>MPELIDKRIQRSKAAIKETFIKLLFNKSFDQITISEIVREANYNRGTFYANFETKEQLLDEVVQDVLNEMIEEIRKPYKTTKKVDMNELNIDKITLFKYFQENAKLYKLLLSDHIRVDFRFKMAKAIEQLFIEEYEYELEGETVVDTKWLYIYRAHGIAGLIIRWIEEDFSPPPEYMSQQTLKLMTTSTKIFYVKD</sequence>
<evidence type="ECO:0000256" key="2">
    <source>
        <dbReference type="ARBA" id="ARBA00023125"/>
    </source>
</evidence>
<proteinExistence type="predicted"/>
<reference evidence="5 6" key="1">
    <citation type="submission" date="2015-04" db="EMBL/GenBank/DDBJ databases">
        <title>Taxonomic description and genome sequence of Bacillus campisalis sp. nov., a novel member of the genus Bacillus isolated from solar saltern.</title>
        <authorList>
            <person name="Mathan Kumar R."/>
            <person name="Kaur G."/>
            <person name="Kumar A."/>
            <person name="Singh N.K."/>
            <person name="Kaur N."/>
            <person name="Kumar N."/>
            <person name="Mayilraj S."/>
        </authorList>
    </citation>
    <scope>NUCLEOTIDE SEQUENCE [LARGE SCALE GENOMIC DNA]</scope>
    <source>
        <strain evidence="5 6">SA2-6</strain>
    </source>
</reference>
<dbReference type="PROSITE" id="PS50977">
    <property type="entry name" value="HTH_TETR_2"/>
    <property type="match status" value="1"/>
</dbReference>
<dbReference type="InterPro" id="IPR039532">
    <property type="entry name" value="TetR_C_Firmicutes"/>
</dbReference>
<evidence type="ECO:0000256" key="1">
    <source>
        <dbReference type="ARBA" id="ARBA00022491"/>
    </source>
</evidence>
<dbReference type="PANTHER" id="PTHR43479">
    <property type="entry name" value="ACREF/ENVCD OPERON REPRESSOR-RELATED"/>
    <property type="match status" value="1"/>
</dbReference>
<dbReference type="SUPFAM" id="SSF46689">
    <property type="entry name" value="Homeodomain-like"/>
    <property type="match status" value="1"/>
</dbReference>
<accession>A0A0M2T0Q1</accession>
<evidence type="ECO:0000256" key="3">
    <source>
        <dbReference type="PROSITE-ProRule" id="PRU00335"/>
    </source>
</evidence>
<dbReference type="EMBL" id="LAYY01000001">
    <property type="protein sequence ID" value="KKK40003.1"/>
    <property type="molecule type" value="Genomic_DNA"/>
</dbReference>
<dbReference type="Gene3D" id="1.10.357.10">
    <property type="entry name" value="Tetracycline Repressor, domain 2"/>
    <property type="match status" value="1"/>
</dbReference>
<evidence type="ECO:0000313" key="5">
    <source>
        <dbReference type="EMBL" id="KKK40003.1"/>
    </source>
</evidence>
<gene>
    <name evidence="5" type="ORF">WQ57_01665</name>
</gene>
<dbReference type="InterPro" id="IPR050624">
    <property type="entry name" value="HTH-type_Tx_Regulator"/>
</dbReference>
<evidence type="ECO:0000313" key="6">
    <source>
        <dbReference type="Proteomes" id="UP000034166"/>
    </source>
</evidence>
<dbReference type="AlphaFoldDB" id="A0A0M2T0Q1"/>
<dbReference type="PANTHER" id="PTHR43479:SF7">
    <property type="entry name" value="TETR-FAMILY TRANSCRIPTIONAL REGULATOR"/>
    <property type="match status" value="1"/>
</dbReference>
<dbReference type="Pfam" id="PF00440">
    <property type="entry name" value="TetR_N"/>
    <property type="match status" value="1"/>
</dbReference>
<protein>
    <submittedName>
        <fullName evidence="5">Transcriptional regulator</fullName>
    </submittedName>
</protein>
<dbReference type="InterPro" id="IPR009057">
    <property type="entry name" value="Homeodomain-like_sf"/>
</dbReference>